<keyword evidence="2" id="KW-1185">Reference proteome</keyword>
<sequence>MSQKHSPRIIERGEKVTDWTVYEYRGATVRHSQSTAVLKLPGHPYDGLSAWGNPQAVFRIIDAWVDEQTLPPPYVHRQ</sequence>
<protein>
    <recommendedName>
        <fullName evidence="3">Antibiotic synthesis protein MbtH</fullName>
    </recommendedName>
</protein>
<proteinExistence type="predicted"/>
<dbReference type="EMBL" id="JALBUU010000125">
    <property type="protein sequence ID" value="MCI0756681.1"/>
    <property type="molecule type" value="Genomic_DNA"/>
</dbReference>
<accession>A0ABS9WBK9</accession>
<evidence type="ECO:0008006" key="3">
    <source>
        <dbReference type="Google" id="ProtNLM"/>
    </source>
</evidence>
<gene>
    <name evidence="1" type="ORF">MON41_23880</name>
</gene>
<evidence type="ECO:0000313" key="2">
    <source>
        <dbReference type="Proteomes" id="UP001201985"/>
    </source>
</evidence>
<evidence type="ECO:0000313" key="1">
    <source>
        <dbReference type="EMBL" id="MCI0756681.1"/>
    </source>
</evidence>
<dbReference type="Proteomes" id="UP001201985">
    <property type="component" value="Unassembled WGS sequence"/>
</dbReference>
<reference evidence="1 2" key="1">
    <citation type="submission" date="2022-03" db="EMBL/GenBank/DDBJ databases">
        <title>Complete genome analysis of Roseomonas KG 17.1 : a prolific producer of plant growth promoters.</title>
        <authorList>
            <person name="Saadouli I."/>
            <person name="Najjari A."/>
            <person name="Mosbah A."/>
            <person name="Ouzari H.I."/>
        </authorList>
    </citation>
    <scope>NUCLEOTIDE SEQUENCE [LARGE SCALE GENOMIC DNA]</scope>
    <source>
        <strain evidence="1 2">KG17-1</strain>
    </source>
</reference>
<dbReference type="RefSeq" id="WP_241793983.1">
    <property type="nucleotide sequence ID" value="NZ_JALBUU010000125.1"/>
</dbReference>
<comment type="caution">
    <text evidence="1">The sequence shown here is derived from an EMBL/GenBank/DDBJ whole genome shotgun (WGS) entry which is preliminary data.</text>
</comment>
<organism evidence="1 2">
    <name type="scientific">Teichococcus vastitatis</name>
    <dbReference type="NCBI Taxonomy" id="2307076"/>
    <lineage>
        <taxon>Bacteria</taxon>
        <taxon>Pseudomonadati</taxon>
        <taxon>Pseudomonadota</taxon>
        <taxon>Alphaproteobacteria</taxon>
        <taxon>Acetobacterales</taxon>
        <taxon>Roseomonadaceae</taxon>
        <taxon>Roseomonas</taxon>
    </lineage>
</organism>
<name>A0ABS9WBK9_9PROT</name>